<feature type="binding site" evidence="5">
    <location>
        <position position="227"/>
    </location>
    <ligand>
        <name>dimethylallyl diphosphate</name>
        <dbReference type="ChEBI" id="CHEBI:57623"/>
    </ligand>
</feature>
<sequence length="316" mass="35058">MGRTKKVILAEPRSFCAGVRRAISIIELALERHGTPLYVRKEIVHNHYVVRQLEQRGVRFVDSEEEVPEGAVCVFSAHGVSPQVRRNAQARRLDVIDATCPLVSKVHQEAKRFAREGRTLLLVGHAGHEEVEGTFGHAPDRTVIVETAEDAERLDLPADTPVAFLTQTTLSVDETRDIVEVLRRRFTDLRGPGTDDICFASQNRQDAVKQVVPRSDLMLVVGSRNSSNSLRMVEVARRFGVPAYLVPDVTEFDESWLEGVSVVGLSAGASAPEILVDQVLERLAEFGYRDIEIEQVAQEDVVFHPPTHLIDTAKAG</sequence>
<evidence type="ECO:0000313" key="7">
    <source>
        <dbReference type="Proteomes" id="UP001601627"/>
    </source>
</evidence>
<proteinExistence type="inferred from homology"/>
<evidence type="ECO:0000256" key="1">
    <source>
        <dbReference type="ARBA" id="ARBA00022485"/>
    </source>
</evidence>
<feature type="binding site" evidence="5">
    <location>
        <position position="78"/>
    </location>
    <ligand>
        <name>(2E)-4-hydroxy-3-methylbut-2-enyl diphosphate</name>
        <dbReference type="ChEBI" id="CHEBI:128753"/>
    </ligand>
</feature>
<feature type="binding site" evidence="5">
    <location>
        <position position="45"/>
    </location>
    <ligand>
        <name>dimethylallyl diphosphate</name>
        <dbReference type="ChEBI" id="CHEBI:57623"/>
    </ligand>
</feature>
<dbReference type="CDD" id="cd13944">
    <property type="entry name" value="lytB_ispH"/>
    <property type="match status" value="1"/>
</dbReference>
<dbReference type="EC" id="1.17.7.4" evidence="5"/>
<feature type="binding site" evidence="5">
    <location>
        <position position="228"/>
    </location>
    <ligand>
        <name>dimethylallyl diphosphate</name>
        <dbReference type="ChEBI" id="CHEBI:57623"/>
    </ligand>
</feature>
<dbReference type="Pfam" id="PF02401">
    <property type="entry name" value="LYTB"/>
    <property type="match status" value="1"/>
</dbReference>
<dbReference type="Proteomes" id="UP001601627">
    <property type="component" value="Unassembled WGS sequence"/>
</dbReference>
<organism evidence="6 7">
    <name type="scientific">Streptomyces marokkonensis</name>
    <dbReference type="NCBI Taxonomy" id="324855"/>
    <lineage>
        <taxon>Bacteria</taxon>
        <taxon>Bacillati</taxon>
        <taxon>Actinomycetota</taxon>
        <taxon>Actinomycetes</taxon>
        <taxon>Kitasatosporales</taxon>
        <taxon>Streptomycetaceae</taxon>
        <taxon>Streptomyces</taxon>
    </lineage>
</organism>
<evidence type="ECO:0000256" key="4">
    <source>
        <dbReference type="ARBA" id="ARBA00023014"/>
    </source>
</evidence>
<feature type="active site" description="Proton donor" evidence="5">
    <location>
        <position position="130"/>
    </location>
</feature>
<feature type="binding site" evidence="5">
    <location>
        <position position="78"/>
    </location>
    <ligand>
        <name>dimethylallyl diphosphate</name>
        <dbReference type="ChEBI" id="CHEBI:57623"/>
    </ligand>
</feature>
<dbReference type="PANTHER" id="PTHR30426:SF0">
    <property type="entry name" value="4-HYDROXY-3-METHYLBUT-2-ENYL DIPHOSPHATE REDUCTASE"/>
    <property type="match status" value="1"/>
</dbReference>
<comment type="catalytic activity">
    <reaction evidence="5">
        <text>dimethylallyl diphosphate + 2 oxidized [2Fe-2S]-[ferredoxin] + H2O = (2E)-4-hydroxy-3-methylbut-2-enyl diphosphate + 2 reduced [2Fe-2S]-[ferredoxin] + 2 H(+)</text>
        <dbReference type="Rhea" id="RHEA:24825"/>
        <dbReference type="Rhea" id="RHEA-COMP:10000"/>
        <dbReference type="Rhea" id="RHEA-COMP:10001"/>
        <dbReference type="ChEBI" id="CHEBI:15377"/>
        <dbReference type="ChEBI" id="CHEBI:15378"/>
        <dbReference type="ChEBI" id="CHEBI:33737"/>
        <dbReference type="ChEBI" id="CHEBI:33738"/>
        <dbReference type="ChEBI" id="CHEBI:57623"/>
        <dbReference type="ChEBI" id="CHEBI:128753"/>
        <dbReference type="EC" id="1.17.7.4"/>
    </reaction>
</comment>
<dbReference type="Gene3D" id="3.40.50.11270">
    <property type="match status" value="1"/>
</dbReference>
<comment type="catalytic activity">
    <reaction evidence="5">
        <text>isopentenyl diphosphate + 2 oxidized [2Fe-2S]-[ferredoxin] + H2O = (2E)-4-hydroxy-3-methylbut-2-enyl diphosphate + 2 reduced [2Fe-2S]-[ferredoxin] + 2 H(+)</text>
        <dbReference type="Rhea" id="RHEA:24488"/>
        <dbReference type="Rhea" id="RHEA-COMP:10000"/>
        <dbReference type="Rhea" id="RHEA-COMP:10001"/>
        <dbReference type="ChEBI" id="CHEBI:15377"/>
        <dbReference type="ChEBI" id="CHEBI:15378"/>
        <dbReference type="ChEBI" id="CHEBI:33737"/>
        <dbReference type="ChEBI" id="CHEBI:33738"/>
        <dbReference type="ChEBI" id="CHEBI:128753"/>
        <dbReference type="ChEBI" id="CHEBI:128769"/>
        <dbReference type="EC" id="1.17.7.4"/>
    </reaction>
</comment>
<accession>A0ABW6QH95</accession>
<feature type="binding site" evidence="5">
    <location>
        <position position="270"/>
    </location>
    <ligand>
        <name>dimethylallyl diphosphate</name>
        <dbReference type="ChEBI" id="CHEBI:57623"/>
    </ligand>
</feature>
<feature type="binding site" evidence="5">
    <location>
        <position position="270"/>
    </location>
    <ligand>
        <name>isopentenyl diphosphate</name>
        <dbReference type="ChEBI" id="CHEBI:128769"/>
    </ligand>
</feature>
<comment type="caution">
    <text evidence="6">The sequence shown here is derived from an EMBL/GenBank/DDBJ whole genome shotgun (WGS) entry which is preliminary data.</text>
</comment>
<feature type="binding site" evidence="5">
    <location>
        <position position="100"/>
    </location>
    <ligand>
        <name>[4Fe-4S] cluster</name>
        <dbReference type="ChEBI" id="CHEBI:49883"/>
    </ligand>
</feature>
<name>A0ABW6QH95_9ACTN</name>
<keyword evidence="5" id="KW-0414">Isoprene biosynthesis</keyword>
<evidence type="ECO:0000256" key="5">
    <source>
        <dbReference type="HAMAP-Rule" id="MF_00191"/>
    </source>
</evidence>
<feature type="binding site" evidence="5">
    <location>
        <position position="78"/>
    </location>
    <ligand>
        <name>isopentenyl diphosphate</name>
        <dbReference type="ChEBI" id="CHEBI:128769"/>
    </ligand>
</feature>
<keyword evidence="3 5" id="KW-0408">Iron</keyword>
<feature type="binding site" evidence="5">
    <location>
        <position position="168"/>
    </location>
    <ligand>
        <name>(2E)-4-hydroxy-3-methylbut-2-enyl diphosphate</name>
        <dbReference type="ChEBI" id="CHEBI:128753"/>
    </ligand>
</feature>
<comment type="pathway">
    <text evidence="5">Isoprenoid biosynthesis; dimethylallyl diphosphate biosynthesis; dimethylallyl diphosphate from (2E)-4-hydroxy-3-methylbutenyl diphosphate: step 1/1.</text>
</comment>
<evidence type="ECO:0000256" key="3">
    <source>
        <dbReference type="ARBA" id="ARBA00023004"/>
    </source>
</evidence>
<dbReference type="InterPro" id="IPR003451">
    <property type="entry name" value="LytB/IspH"/>
</dbReference>
<comment type="cofactor">
    <cofactor evidence="5">
        <name>[4Fe-4S] cluster</name>
        <dbReference type="ChEBI" id="CHEBI:49883"/>
    </cofactor>
    <text evidence="5">Binds 1 [4Fe-4S] cluster per subunit.</text>
</comment>
<dbReference type="HAMAP" id="MF_00191">
    <property type="entry name" value="IspH"/>
    <property type="match status" value="1"/>
</dbReference>
<feature type="binding site" evidence="5">
    <location>
        <position position="45"/>
    </location>
    <ligand>
        <name>(2E)-4-hydroxy-3-methylbut-2-enyl diphosphate</name>
        <dbReference type="ChEBI" id="CHEBI:128753"/>
    </ligand>
</feature>
<evidence type="ECO:0000313" key="6">
    <source>
        <dbReference type="EMBL" id="MFF1278604.1"/>
    </source>
</evidence>
<evidence type="ECO:0000256" key="2">
    <source>
        <dbReference type="ARBA" id="ARBA00022723"/>
    </source>
</evidence>
<keyword evidence="5 6" id="KW-0560">Oxidoreductase</keyword>
<feature type="binding site" evidence="5">
    <location>
        <position position="227"/>
    </location>
    <ligand>
        <name>isopentenyl diphosphate</name>
        <dbReference type="ChEBI" id="CHEBI:128769"/>
    </ligand>
</feature>
<dbReference type="EMBL" id="JBHVZQ010000062">
    <property type="protein sequence ID" value="MFF1278604.1"/>
    <property type="molecule type" value="Genomic_DNA"/>
</dbReference>
<feature type="binding site" evidence="5">
    <location>
        <position position="128"/>
    </location>
    <ligand>
        <name>isopentenyl diphosphate</name>
        <dbReference type="ChEBI" id="CHEBI:128769"/>
    </ligand>
</feature>
<gene>
    <name evidence="5 6" type="primary">ispH</name>
    <name evidence="6" type="ORF">ACFVZC_35355</name>
</gene>
<dbReference type="NCBIfam" id="TIGR00216">
    <property type="entry name" value="ispH_lytB"/>
    <property type="match status" value="1"/>
</dbReference>
<comment type="similarity">
    <text evidence="5">Belongs to the IspH family.</text>
</comment>
<feature type="binding site" evidence="5">
    <location>
        <position position="228"/>
    </location>
    <ligand>
        <name>isopentenyl diphosphate</name>
        <dbReference type="ChEBI" id="CHEBI:128769"/>
    </ligand>
</feature>
<feature type="binding site" evidence="5">
    <location>
        <position position="228"/>
    </location>
    <ligand>
        <name>(2E)-4-hydroxy-3-methylbut-2-enyl diphosphate</name>
        <dbReference type="ChEBI" id="CHEBI:128753"/>
    </ligand>
</feature>
<feature type="binding site" evidence="5">
    <location>
        <position position="270"/>
    </location>
    <ligand>
        <name>(2E)-4-hydroxy-3-methylbut-2-enyl diphosphate</name>
        <dbReference type="ChEBI" id="CHEBI:128753"/>
    </ligand>
</feature>
<dbReference type="Gene3D" id="3.40.1010.20">
    <property type="entry name" value="4-hydroxy-3-methylbut-2-enyl diphosphate reductase, catalytic domain"/>
    <property type="match status" value="2"/>
</dbReference>
<feature type="binding site" evidence="5">
    <location>
        <position position="16"/>
    </location>
    <ligand>
        <name>[4Fe-4S] cluster</name>
        <dbReference type="ChEBI" id="CHEBI:49883"/>
    </ligand>
</feature>
<reference evidence="6 7" key="1">
    <citation type="submission" date="2024-09" db="EMBL/GenBank/DDBJ databases">
        <title>The Natural Products Discovery Center: Release of the First 8490 Sequenced Strains for Exploring Actinobacteria Biosynthetic Diversity.</title>
        <authorList>
            <person name="Kalkreuter E."/>
            <person name="Kautsar S.A."/>
            <person name="Yang D."/>
            <person name="Bader C.D."/>
            <person name="Teijaro C.N."/>
            <person name="Fluegel L."/>
            <person name="Davis C.M."/>
            <person name="Simpson J.R."/>
            <person name="Lauterbach L."/>
            <person name="Steele A.D."/>
            <person name="Gui C."/>
            <person name="Meng S."/>
            <person name="Li G."/>
            <person name="Viehrig K."/>
            <person name="Ye F."/>
            <person name="Su P."/>
            <person name="Kiefer A.F."/>
            <person name="Nichols A."/>
            <person name="Cepeda A.J."/>
            <person name="Yan W."/>
            <person name="Fan B."/>
            <person name="Jiang Y."/>
            <person name="Adhikari A."/>
            <person name="Zheng C.-J."/>
            <person name="Schuster L."/>
            <person name="Cowan T.M."/>
            <person name="Smanski M.J."/>
            <person name="Chevrette M.G."/>
            <person name="De Carvalho L.P.S."/>
            <person name="Shen B."/>
        </authorList>
    </citation>
    <scope>NUCLEOTIDE SEQUENCE [LARGE SCALE GENOMIC DNA]</scope>
    <source>
        <strain evidence="6 7">NPDC058328</strain>
    </source>
</reference>
<dbReference type="NCBIfam" id="NF002190">
    <property type="entry name" value="PRK01045.1-4"/>
    <property type="match status" value="1"/>
</dbReference>
<dbReference type="GO" id="GO:0051745">
    <property type="term" value="F:4-hydroxy-3-methylbut-2-enyl diphosphate reductase activity"/>
    <property type="evidence" value="ECO:0007669"/>
    <property type="project" value="UniProtKB-EC"/>
</dbReference>
<feature type="binding site" evidence="5">
    <location>
        <position position="128"/>
    </location>
    <ligand>
        <name>dimethylallyl diphosphate</name>
        <dbReference type="ChEBI" id="CHEBI:57623"/>
    </ligand>
</feature>
<feature type="binding site" evidence="5">
    <location>
        <position position="226"/>
    </location>
    <ligand>
        <name>dimethylallyl diphosphate</name>
        <dbReference type="ChEBI" id="CHEBI:57623"/>
    </ligand>
</feature>
<dbReference type="PANTHER" id="PTHR30426">
    <property type="entry name" value="4-HYDROXY-3-METHYLBUT-2-ENYL DIPHOSPHATE REDUCTASE"/>
    <property type="match status" value="1"/>
</dbReference>
<feature type="binding site" evidence="5">
    <location>
        <position position="227"/>
    </location>
    <ligand>
        <name>(2E)-4-hydroxy-3-methylbut-2-enyl diphosphate</name>
        <dbReference type="ChEBI" id="CHEBI:128753"/>
    </ligand>
</feature>
<keyword evidence="4 5" id="KW-0411">Iron-sulfur</keyword>
<protein>
    <recommendedName>
        <fullName evidence="5">4-hydroxy-3-methylbut-2-enyl diphosphate reductase</fullName>
        <shortName evidence="5">HMBPP reductase</shortName>
        <ecNumber evidence="5">1.17.7.4</ecNumber>
    </recommendedName>
</protein>
<feature type="binding site" evidence="5">
    <location>
        <position position="226"/>
    </location>
    <ligand>
        <name>isopentenyl diphosphate</name>
        <dbReference type="ChEBI" id="CHEBI:128769"/>
    </ligand>
</feature>
<comment type="pathway">
    <text evidence="5">Isoprenoid biosynthesis; isopentenyl diphosphate biosynthesis via DXP pathway; isopentenyl diphosphate from 1-deoxy-D-xylulose 5-phosphate: step 6/6.</text>
</comment>
<feature type="binding site" evidence="5">
    <location>
        <position position="45"/>
    </location>
    <ligand>
        <name>isopentenyl diphosphate</name>
        <dbReference type="ChEBI" id="CHEBI:128769"/>
    </ligand>
</feature>
<dbReference type="RefSeq" id="WP_388241255.1">
    <property type="nucleotide sequence ID" value="NZ_JBHVZQ010000062.1"/>
</dbReference>
<feature type="binding site" evidence="5">
    <location>
        <position position="198"/>
    </location>
    <ligand>
        <name>[4Fe-4S] cluster</name>
        <dbReference type="ChEBI" id="CHEBI:49883"/>
    </ligand>
</feature>
<keyword evidence="1 5" id="KW-0004">4Fe-4S</keyword>
<feature type="binding site" evidence="5">
    <location>
        <position position="226"/>
    </location>
    <ligand>
        <name>(2E)-4-hydroxy-3-methylbut-2-enyl diphosphate</name>
        <dbReference type="ChEBI" id="CHEBI:128753"/>
    </ligand>
</feature>
<feature type="binding site" evidence="5">
    <location>
        <position position="128"/>
    </location>
    <ligand>
        <name>(2E)-4-hydroxy-3-methylbut-2-enyl diphosphate</name>
        <dbReference type="ChEBI" id="CHEBI:128753"/>
    </ligand>
</feature>
<keyword evidence="7" id="KW-1185">Reference proteome</keyword>
<comment type="function">
    <text evidence="5">Catalyzes the conversion of 1-hydroxy-2-methyl-2-(E)-butenyl 4-diphosphate (HMBPP) into a mixture of isopentenyl diphosphate (IPP) and dimethylallyl diphosphate (DMAPP). Acts in the terminal step of the DOXP/MEP pathway for isoprenoid precursor biosynthesis.</text>
</comment>
<keyword evidence="2 5" id="KW-0479">Metal-binding</keyword>